<evidence type="ECO:0000313" key="2">
    <source>
        <dbReference type="Proteomes" id="UP001550044"/>
    </source>
</evidence>
<accession>A0ABV2UAV0</accession>
<dbReference type="RefSeq" id="WP_356499947.1">
    <property type="nucleotide sequence ID" value="NZ_JBEXEF010000215.1"/>
</dbReference>
<proteinExistence type="predicted"/>
<gene>
    <name evidence="1" type="ORF">ABZV61_19630</name>
</gene>
<dbReference type="Proteomes" id="UP001550044">
    <property type="component" value="Unassembled WGS sequence"/>
</dbReference>
<evidence type="ECO:0000313" key="1">
    <source>
        <dbReference type="EMBL" id="MET8434967.1"/>
    </source>
</evidence>
<protein>
    <submittedName>
        <fullName evidence="1">Uncharacterized protein</fullName>
    </submittedName>
</protein>
<name>A0ABV2UAV0_9ACTN</name>
<organism evidence="1 2">
    <name type="scientific">Streptomyces sp. 900116325</name>
    <dbReference type="NCBI Taxonomy" id="3154295"/>
    <lineage>
        <taxon>Bacteria</taxon>
        <taxon>Bacillati</taxon>
        <taxon>Actinomycetota</taxon>
        <taxon>Actinomycetes</taxon>
        <taxon>Kitasatosporales</taxon>
        <taxon>Streptomycetaceae</taxon>
        <taxon>Streptomyces</taxon>
    </lineage>
</organism>
<sequence length="165" mass="16884">MAMVGLFWVSEDAVHLGAPPGESAPGVRLATEGLDAVGPRSGTWKWADLGSVTVVGAPVRATPGRQLSMTLDVVLGAMGLGGPEGPAEMTVRVQASDGAAELLVHSAAAGAYTPGEVELSHQVLDRFVAGTLSPAVLSAWGRAHGSGKTPRPAEREALLQQWAQS</sequence>
<dbReference type="EMBL" id="JBEXIP010000014">
    <property type="protein sequence ID" value="MET8434967.1"/>
    <property type="molecule type" value="Genomic_DNA"/>
</dbReference>
<reference evidence="1 2" key="1">
    <citation type="submission" date="2024-06" db="EMBL/GenBank/DDBJ databases">
        <title>The Natural Products Discovery Center: Release of the First 8490 Sequenced Strains for Exploring Actinobacteria Biosynthetic Diversity.</title>
        <authorList>
            <person name="Kalkreuter E."/>
            <person name="Kautsar S.A."/>
            <person name="Yang D."/>
            <person name="Bader C.D."/>
            <person name="Teijaro C.N."/>
            <person name="Fluegel L."/>
            <person name="Davis C.M."/>
            <person name="Simpson J.R."/>
            <person name="Lauterbach L."/>
            <person name="Steele A.D."/>
            <person name="Gui C."/>
            <person name="Meng S."/>
            <person name="Li G."/>
            <person name="Viehrig K."/>
            <person name="Ye F."/>
            <person name="Su P."/>
            <person name="Kiefer A.F."/>
            <person name="Nichols A."/>
            <person name="Cepeda A.J."/>
            <person name="Yan W."/>
            <person name="Fan B."/>
            <person name="Jiang Y."/>
            <person name="Adhikari A."/>
            <person name="Zheng C.-J."/>
            <person name="Schuster L."/>
            <person name="Cowan T.M."/>
            <person name="Smanski M.J."/>
            <person name="Chevrette M.G."/>
            <person name="De Carvalho L.P.S."/>
            <person name="Shen B."/>
        </authorList>
    </citation>
    <scope>NUCLEOTIDE SEQUENCE [LARGE SCALE GENOMIC DNA]</scope>
    <source>
        <strain evidence="1 2">NPDC005137</strain>
    </source>
</reference>
<comment type="caution">
    <text evidence="1">The sequence shown here is derived from an EMBL/GenBank/DDBJ whole genome shotgun (WGS) entry which is preliminary data.</text>
</comment>
<keyword evidence="2" id="KW-1185">Reference proteome</keyword>